<dbReference type="EMBL" id="QOIP01000006">
    <property type="protein sequence ID" value="RLU21150.1"/>
    <property type="molecule type" value="Genomic_DNA"/>
</dbReference>
<evidence type="ECO:0000256" key="1">
    <source>
        <dbReference type="SAM" id="MobiDB-lite"/>
    </source>
</evidence>
<dbReference type="PANTHER" id="PTHR35374:SF1">
    <property type="entry name" value="PROTEIN KINASE DOMAIN-CONTAINING PROTEIN"/>
    <property type="match status" value="1"/>
</dbReference>
<dbReference type="OrthoDB" id="7552280at2759"/>
<feature type="compositionally biased region" description="Polar residues" evidence="1">
    <location>
        <begin position="122"/>
        <end position="133"/>
    </location>
</feature>
<dbReference type="InterPro" id="IPR058520">
    <property type="entry name" value="DUF8207"/>
</dbReference>
<sequence>MAGSNDIREREKIVKEIERTSESIREKHCALKTGKIEDDIAAKRQFGPIIEPLQKIVDNSITRAVKDEPDDDVVIVPRTLKREKEEKDAIWRKIKRKRANDSSDRESRKSKQRISDAPHAPSITSTPRTTIGTVQPPPMTLPTEDVFETTDDSFATSVQREVQTPEGQEALRAQLGPLSQKYVGAVIRRDKDIDNMYGIYFGSKRFEVDNNDNILLDDVRYRGTPGLYELIFMKRSDDVMYTEDDLQKYKSMLLMTNAHRCDYSVQYQIKSNRGHKYKCVIAPLLPTEPKTKSGRGLPRAMALNDNAIDYVHWDDPNKLGDRLRLLEASRQAGHNAHNNEMLSIIEELREAGIIIN</sequence>
<dbReference type="Proteomes" id="UP000279307">
    <property type="component" value="Chromosome 6"/>
</dbReference>
<organism evidence="3">
    <name type="scientific">Ooceraea biroi</name>
    <name type="common">Clonal raider ant</name>
    <name type="synonym">Cerapachys biroi</name>
    <dbReference type="NCBI Taxonomy" id="2015173"/>
    <lineage>
        <taxon>Eukaryota</taxon>
        <taxon>Metazoa</taxon>
        <taxon>Ecdysozoa</taxon>
        <taxon>Arthropoda</taxon>
        <taxon>Hexapoda</taxon>
        <taxon>Insecta</taxon>
        <taxon>Pterygota</taxon>
        <taxon>Neoptera</taxon>
        <taxon>Endopterygota</taxon>
        <taxon>Hymenoptera</taxon>
        <taxon>Apocrita</taxon>
        <taxon>Aculeata</taxon>
        <taxon>Formicoidea</taxon>
        <taxon>Formicidae</taxon>
        <taxon>Dorylinae</taxon>
        <taxon>Ooceraea</taxon>
    </lineage>
</organism>
<gene>
    <name evidence="3" type="ORF">DMN91_005523</name>
</gene>
<accession>A0A3L8DL33</accession>
<evidence type="ECO:0000259" key="2">
    <source>
        <dbReference type="Pfam" id="PF26634"/>
    </source>
</evidence>
<dbReference type="PANTHER" id="PTHR35374">
    <property type="entry name" value="CYCLIN-DEPENDENT KINASE 11A-LIKE"/>
    <property type="match status" value="1"/>
</dbReference>
<comment type="caution">
    <text evidence="3">The sequence shown here is derived from an EMBL/GenBank/DDBJ whole genome shotgun (WGS) entry which is preliminary data.</text>
</comment>
<evidence type="ECO:0000313" key="3">
    <source>
        <dbReference type="EMBL" id="RLU21150.1"/>
    </source>
</evidence>
<proteinExistence type="predicted"/>
<name>A0A3L8DL33_OOCBI</name>
<protein>
    <recommendedName>
        <fullName evidence="2">DUF8207 domain-containing protein</fullName>
    </recommendedName>
</protein>
<reference evidence="3" key="2">
    <citation type="submission" date="2018-07" db="EMBL/GenBank/DDBJ databases">
        <authorList>
            <person name="Mckenzie S.K."/>
            <person name="Kronauer D.J.C."/>
        </authorList>
    </citation>
    <scope>NUCLEOTIDE SEQUENCE</scope>
    <source>
        <strain evidence="3">Clonal line C1</strain>
    </source>
</reference>
<feature type="region of interest" description="Disordered" evidence="1">
    <location>
        <begin position="96"/>
        <end position="142"/>
    </location>
</feature>
<reference evidence="3" key="1">
    <citation type="journal article" date="2018" name="Genome Res.">
        <title>The genomic architecture and molecular evolution of ant odorant receptors.</title>
        <authorList>
            <person name="McKenzie S.K."/>
            <person name="Kronauer D.J.C."/>
        </authorList>
    </citation>
    <scope>NUCLEOTIDE SEQUENCE [LARGE SCALE GENOMIC DNA]</scope>
    <source>
        <strain evidence="3">Clonal line C1</strain>
    </source>
</reference>
<feature type="compositionally biased region" description="Basic and acidic residues" evidence="1">
    <location>
        <begin position="99"/>
        <end position="116"/>
    </location>
</feature>
<dbReference type="Pfam" id="PF26634">
    <property type="entry name" value="DUF8207"/>
    <property type="match status" value="1"/>
</dbReference>
<dbReference type="AlphaFoldDB" id="A0A3L8DL33"/>
<feature type="domain" description="DUF8207" evidence="2">
    <location>
        <begin position="195"/>
        <end position="285"/>
    </location>
</feature>